<organism evidence="1 2">
    <name type="scientific">Puccinia striiformis f. sp. tritici</name>
    <dbReference type="NCBI Taxonomy" id="168172"/>
    <lineage>
        <taxon>Eukaryota</taxon>
        <taxon>Fungi</taxon>
        <taxon>Dikarya</taxon>
        <taxon>Basidiomycota</taxon>
        <taxon>Pucciniomycotina</taxon>
        <taxon>Pucciniomycetes</taxon>
        <taxon>Pucciniales</taxon>
        <taxon>Pucciniaceae</taxon>
        <taxon>Puccinia</taxon>
    </lineage>
</organism>
<evidence type="ECO:0000313" key="2">
    <source>
        <dbReference type="Proteomes" id="UP001060170"/>
    </source>
</evidence>
<proteinExistence type="predicted"/>
<reference evidence="1 2" key="3">
    <citation type="journal article" date="2022" name="Microbiol. Spectr.">
        <title>Folding features and dynamics of 3D genome architecture in plant fungal pathogens.</title>
        <authorList>
            <person name="Xia C."/>
        </authorList>
    </citation>
    <scope>NUCLEOTIDE SEQUENCE [LARGE SCALE GENOMIC DNA]</scope>
    <source>
        <strain evidence="1 2">93-210</strain>
    </source>
</reference>
<keyword evidence="2" id="KW-1185">Reference proteome</keyword>
<feature type="non-terminal residue" evidence="1">
    <location>
        <position position="113"/>
    </location>
</feature>
<dbReference type="EMBL" id="CM045865">
    <property type="protein sequence ID" value="KAI7961987.1"/>
    <property type="molecule type" value="Genomic_DNA"/>
</dbReference>
<gene>
    <name evidence="1" type="ORF">MJO28_000081</name>
</gene>
<sequence>MHCFCASFIFIQTMPSGARLLADFTHATAPLFFRPLITFVMYLSPMTPTYNGHAAACKSFSIQPIPSGSCLMACFTHATAVLSCLPLRIVPRLDTTLVLRDRSSGCSRDPDSK</sequence>
<dbReference type="Proteomes" id="UP001060170">
    <property type="component" value="Chromosome 1"/>
</dbReference>
<name>A0ACC0EWY1_9BASI</name>
<comment type="caution">
    <text evidence="1">The sequence shown here is derived from an EMBL/GenBank/DDBJ whole genome shotgun (WGS) entry which is preliminary data.</text>
</comment>
<reference evidence="2" key="1">
    <citation type="journal article" date="2018" name="BMC Genomics">
        <title>Genomic insights into host adaptation between the wheat stripe rust pathogen (Puccinia striiformis f. sp. tritici) and the barley stripe rust pathogen (Puccinia striiformis f. sp. hordei).</title>
        <authorList>
            <person name="Xia C."/>
            <person name="Wang M."/>
            <person name="Yin C."/>
            <person name="Cornejo O.E."/>
            <person name="Hulbert S.H."/>
            <person name="Chen X."/>
        </authorList>
    </citation>
    <scope>NUCLEOTIDE SEQUENCE [LARGE SCALE GENOMIC DNA]</scope>
    <source>
        <strain evidence="2">93-210</strain>
    </source>
</reference>
<evidence type="ECO:0000313" key="1">
    <source>
        <dbReference type="EMBL" id="KAI7961987.1"/>
    </source>
</evidence>
<accession>A0ACC0EWY1</accession>
<protein>
    <submittedName>
        <fullName evidence="1">Uncharacterized protein</fullName>
    </submittedName>
</protein>
<reference evidence="2" key="2">
    <citation type="journal article" date="2018" name="Mol. Plant Microbe Interact.">
        <title>Genome sequence resources for the wheat stripe rust pathogen (Puccinia striiformis f. sp. tritici) and the barley stripe rust pathogen (Puccinia striiformis f. sp. hordei).</title>
        <authorList>
            <person name="Xia C."/>
            <person name="Wang M."/>
            <person name="Yin C."/>
            <person name="Cornejo O.E."/>
            <person name="Hulbert S.H."/>
            <person name="Chen X."/>
        </authorList>
    </citation>
    <scope>NUCLEOTIDE SEQUENCE [LARGE SCALE GENOMIC DNA]</scope>
    <source>
        <strain evidence="2">93-210</strain>
    </source>
</reference>